<accession>A0A1J4MMT0</accession>
<dbReference type="PANTHER" id="PTHR28570">
    <property type="entry name" value="ASPARTYL AMINOPEPTIDASE"/>
    <property type="match status" value="1"/>
</dbReference>
<protein>
    <recommendedName>
        <fullName evidence="4">aspartyl aminopeptidase</fullName>
        <ecNumber evidence="4">3.4.11.21</ecNumber>
    </recommendedName>
</protein>
<evidence type="ECO:0000256" key="7">
    <source>
        <dbReference type="ARBA" id="ARBA00022723"/>
    </source>
</evidence>
<evidence type="ECO:0000256" key="5">
    <source>
        <dbReference type="ARBA" id="ARBA00022438"/>
    </source>
</evidence>
<keyword evidence="5 11" id="KW-0031">Aminopeptidase</keyword>
<dbReference type="RefSeq" id="XP_028875517.1">
    <property type="nucleotide sequence ID" value="XM_029018180.1"/>
</dbReference>
<dbReference type="OrthoDB" id="9880441at2759"/>
<dbReference type="NCBIfam" id="NF002759">
    <property type="entry name" value="PRK02813.1"/>
    <property type="match status" value="1"/>
</dbReference>
<sequence>MTREFSDKFLEFLNNTGSPYHSVDETIKLLKKSGFKKLDENEEITKGGKYYMTQNYSTVLAFKVGEDFDLENERCMVIITGSHTDSPCLRIRPSSITCNEGYTQLNVSTYGGGLWHTWLDRGLGIAGKVVDNACNEYLVKIKKPICAIPNLAIHLTTSEERNSFVYDKEKHLQPIISKTDTNDKYGEQLLSLPRSLLEEICKEINIQPQNVSSFDLCLMDSVDSRYVGINEEFIDSPRLDNLGGLFSCFTALIDASESNRNDLLVSVAFDHEEVGSVSFTGAHSDFLKQSLKLILGSLSKSNLNGSLSNRDTANKNIDFEFCNIMKRSIFLSVDMAHSIHPNYPERHQSKHKPLPNNGIVIKTNFNQAYTTDCTTRTFLKTIANNFNIKTQDFLVKNSSPCGSTVGPIVASNLGIRTADIGACMLAMHSCREFMYYSDIYDMQNFIKVFYITWSKIKFESKLLE</sequence>
<dbReference type="EC" id="3.4.11.21" evidence="4"/>
<evidence type="ECO:0000256" key="3">
    <source>
        <dbReference type="ARBA" id="ARBA00008290"/>
    </source>
</evidence>
<dbReference type="Gene3D" id="2.30.250.10">
    <property type="entry name" value="Aminopeptidase i, Domain 2"/>
    <property type="match status" value="1"/>
</dbReference>
<dbReference type="InterPro" id="IPR023358">
    <property type="entry name" value="Peptidase_M18_dom2"/>
</dbReference>
<evidence type="ECO:0000256" key="6">
    <source>
        <dbReference type="ARBA" id="ARBA00022670"/>
    </source>
</evidence>
<comment type="catalytic activity">
    <reaction evidence="1">
        <text>Release of an N-terminal aspartate or glutamate from a peptide, with a preference for aspartate.</text>
        <dbReference type="EC" id="3.4.11.21"/>
    </reaction>
</comment>
<dbReference type="PRINTS" id="PR00932">
    <property type="entry name" value="AMINO1PTASE"/>
</dbReference>
<evidence type="ECO:0000313" key="12">
    <source>
        <dbReference type="EMBL" id="OII74324.1"/>
    </source>
</evidence>
<keyword evidence="10 11" id="KW-0482">Metalloprotease</keyword>
<comment type="cofactor">
    <cofactor evidence="2">
        <name>Zn(2+)</name>
        <dbReference type="ChEBI" id="CHEBI:29105"/>
    </cofactor>
</comment>
<dbReference type="PANTHER" id="PTHR28570:SF3">
    <property type="entry name" value="ASPARTYL AMINOPEPTIDASE"/>
    <property type="match status" value="1"/>
</dbReference>
<dbReference type="Pfam" id="PF02127">
    <property type="entry name" value="Peptidase_M18"/>
    <property type="match status" value="1"/>
</dbReference>
<evidence type="ECO:0000256" key="9">
    <source>
        <dbReference type="ARBA" id="ARBA00022833"/>
    </source>
</evidence>
<keyword evidence="7 11" id="KW-0479">Metal-binding</keyword>
<dbReference type="SUPFAM" id="SSF53187">
    <property type="entry name" value="Zn-dependent exopeptidases"/>
    <property type="match status" value="1"/>
</dbReference>
<evidence type="ECO:0000256" key="11">
    <source>
        <dbReference type="RuleBase" id="RU004386"/>
    </source>
</evidence>
<proteinExistence type="inferred from homology"/>
<gene>
    <name evidence="12" type="ORF">cubi_01168</name>
</gene>
<dbReference type="VEuPathDB" id="CryptoDB:cubi_01168"/>
<evidence type="ECO:0000256" key="2">
    <source>
        <dbReference type="ARBA" id="ARBA00001947"/>
    </source>
</evidence>
<comment type="similarity">
    <text evidence="3 11">Belongs to the peptidase M18 family.</text>
</comment>
<dbReference type="Proteomes" id="UP000186176">
    <property type="component" value="Unassembled WGS sequence"/>
</dbReference>
<dbReference type="GO" id="GO:0004177">
    <property type="term" value="F:aminopeptidase activity"/>
    <property type="evidence" value="ECO:0007669"/>
    <property type="project" value="UniProtKB-KW"/>
</dbReference>
<dbReference type="AlphaFoldDB" id="A0A1J4MMT0"/>
<evidence type="ECO:0000256" key="1">
    <source>
        <dbReference type="ARBA" id="ARBA00001335"/>
    </source>
</evidence>
<dbReference type="GeneID" id="39977959"/>
<keyword evidence="6 11" id="KW-0645">Protease</keyword>
<reference evidence="12 13" key="1">
    <citation type="submission" date="2016-10" db="EMBL/GenBank/DDBJ databases">
        <title>Reductive evolution of mitochondrial metabolism and differential evolution of invasion-related proteins in Cryptosporidium.</title>
        <authorList>
            <person name="Liu S."/>
            <person name="Roellig D.M."/>
            <person name="Guo Y."/>
            <person name="Li N."/>
            <person name="Frace M.A."/>
            <person name="Tang K."/>
            <person name="Zhang L."/>
            <person name="Feng Y."/>
            <person name="Xiao L."/>
        </authorList>
    </citation>
    <scope>NUCLEOTIDE SEQUENCE [LARGE SCALE GENOMIC DNA]</scope>
    <source>
        <strain evidence="12">39726</strain>
    </source>
</reference>
<dbReference type="GO" id="GO:0008270">
    <property type="term" value="F:zinc ion binding"/>
    <property type="evidence" value="ECO:0007669"/>
    <property type="project" value="InterPro"/>
</dbReference>
<evidence type="ECO:0000256" key="8">
    <source>
        <dbReference type="ARBA" id="ARBA00022801"/>
    </source>
</evidence>
<dbReference type="CDD" id="cd05658">
    <property type="entry name" value="M18_DAP"/>
    <property type="match status" value="1"/>
</dbReference>
<dbReference type="GO" id="GO:0005737">
    <property type="term" value="C:cytoplasm"/>
    <property type="evidence" value="ECO:0007669"/>
    <property type="project" value="UniProtKB-ARBA"/>
</dbReference>
<keyword evidence="9 11" id="KW-0862">Zinc</keyword>
<keyword evidence="8 11" id="KW-0378">Hydrolase</keyword>
<dbReference type="Gene3D" id="3.40.630.10">
    <property type="entry name" value="Zn peptidases"/>
    <property type="match status" value="1"/>
</dbReference>
<name>A0A1J4MMT0_9CRYT</name>
<dbReference type="EMBL" id="LRBP01000012">
    <property type="protein sequence ID" value="OII74324.1"/>
    <property type="molecule type" value="Genomic_DNA"/>
</dbReference>
<dbReference type="GO" id="GO:0008237">
    <property type="term" value="F:metallopeptidase activity"/>
    <property type="evidence" value="ECO:0007669"/>
    <property type="project" value="UniProtKB-KW"/>
</dbReference>
<dbReference type="SUPFAM" id="SSF101821">
    <property type="entry name" value="Aminopeptidase/glucanase lid domain"/>
    <property type="match status" value="1"/>
</dbReference>
<evidence type="ECO:0000256" key="4">
    <source>
        <dbReference type="ARBA" id="ARBA00011965"/>
    </source>
</evidence>
<evidence type="ECO:0000256" key="10">
    <source>
        <dbReference type="ARBA" id="ARBA00023049"/>
    </source>
</evidence>
<keyword evidence="13" id="KW-1185">Reference proteome</keyword>
<organism evidence="12 13">
    <name type="scientific">Cryptosporidium ubiquitum</name>
    <dbReference type="NCBI Taxonomy" id="857276"/>
    <lineage>
        <taxon>Eukaryota</taxon>
        <taxon>Sar</taxon>
        <taxon>Alveolata</taxon>
        <taxon>Apicomplexa</taxon>
        <taxon>Conoidasida</taxon>
        <taxon>Coccidia</taxon>
        <taxon>Eucoccidiorida</taxon>
        <taxon>Eimeriorina</taxon>
        <taxon>Cryptosporidiidae</taxon>
        <taxon>Cryptosporidium</taxon>
    </lineage>
</organism>
<dbReference type="InterPro" id="IPR001948">
    <property type="entry name" value="Peptidase_M18"/>
</dbReference>
<dbReference type="GO" id="GO:0006508">
    <property type="term" value="P:proteolysis"/>
    <property type="evidence" value="ECO:0007669"/>
    <property type="project" value="UniProtKB-KW"/>
</dbReference>
<evidence type="ECO:0000313" key="13">
    <source>
        <dbReference type="Proteomes" id="UP000186176"/>
    </source>
</evidence>
<comment type="caution">
    <text evidence="12">The sequence shown here is derived from an EMBL/GenBank/DDBJ whole genome shotgun (WGS) entry which is preliminary data.</text>
</comment>